<feature type="compositionally biased region" description="Basic residues" evidence="2">
    <location>
        <begin position="495"/>
        <end position="504"/>
    </location>
</feature>
<evidence type="ECO:0000256" key="2">
    <source>
        <dbReference type="SAM" id="MobiDB-lite"/>
    </source>
</evidence>
<gene>
    <name evidence="4" type="ORF">DFP90_11812</name>
</gene>
<sequence>MAPSWNILIRLWLQTAWSYRYPIAILMVVFPIIGFAVGMVRPKTYQSSMTILIQEAAKHNPFLEDLAVETRLKDRISALDALLHSRHVLLGVAVDLEWINEETSLKEREDLIKTLSESLKLRLIGEELVELHYQQREQEGIDKVLVAVAQRFMDKVLAPERSAIDGSVRFLEEQIKQSATALATSEEALGQFMSKHADSLPDLHPGNVRRLAEMELALAERRTALEGARARYESLIGRLSQTNPVVSRIEMEVISLSAELADLRSRYTDAHSKVQSVKRKLDRLKNERASLLANAPKLTMEEVEQMWTAAAKSLPAESGMEFLLVAQVEQLQEAKSEIADLERQSKTLEKEVATLDQLVVDFGSIEKQLRQLRSDVEVKRDIHERLMERAEMARVTGALGQFEAPERVKIIDNPTVPTRPSGLPAIVFAVLGWFGSLGLSAGLIGFSEVSNTALRTRQELADLTGLPVLARVPHLNSPLGMLRPERETNSLSGMLRRKTRRIKQ</sequence>
<dbReference type="OrthoDB" id="9795292at2"/>
<name>A0A3D9H2R1_9PROT</name>
<proteinExistence type="predicted"/>
<evidence type="ECO:0000313" key="4">
    <source>
        <dbReference type="EMBL" id="RED43789.1"/>
    </source>
</evidence>
<organism evidence="4 5">
    <name type="scientific">Aestuariispira insulae</name>
    <dbReference type="NCBI Taxonomy" id="1461337"/>
    <lineage>
        <taxon>Bacteria</taxon>
        <taxon>Pseudomonadati</taxon>
        <taxon>Pseudomonadota</taxon>
        <taxon>Alphaproteobacteria</taxon>
        <taxon>Rhodospirillales</taxon>
        <taxon>Kiloniellaceae</taxon>
        <taxon>Aestuariispira</taxon>
    </lineage>
</organism>
<keyword evidence="3" id="KW-0472">Membrane</keyword>
<dbReference type="Gene3D" id="1.10.287.1490">
    <property type="match status" value="1"/>
</dbReference>
<reference evidence="4 5" key="1">
    <citation type="submission" date="2018-07" db="EMBL/GenBank/DDBJ databases">
        <title>Genomic Encyclopedia of Type Strains, Phase III (KMG-III): the genomes of soil and plant-associated and newly described type strains.</title>
        <authorList>
            <person name="Whitman W."/>
        </authorList>
    </citation>
    <scope>NUCLEOTIDE SEQUENCE [LARGE SCALE GENOMIC DNA]</scope>
    <source>
        <strain evidence="4 5">CECT 8488</strain>
    </source>
</reference>
<feature type="transmembrane region" description="Helical" evidence="3">
    <location>
        <begin position="21"/>
        <end position="40"/>
    </location>
</feature>
<evidence type="ECO:0000256" key="1">
    <source>
        <dbReference type="SAM" id="Coils"/>
    </source>
</evidence>
<keyword evidence="1" id="KW-0175">Coiled coil</keyword>
<dbReference type="PANTHER" id="PTHR32309">
    <property type="entry name" value="TYROSINE-PROTEIN KINASE"/>
    <property type="match status" value="1"/>
</dbReference>
<evidence type="ECO:0000256" key="3">
    <source>
        <dbReference type="SAM" id="Phobius"/>
    </source>
</evidence>
<dbReference type="GO" id="GO:0005886">
    <property type="term" value="C:plasma membrane"/>
    <property type="evidence" value="ECO:0007669"/>
    <property type="project" value="TreeGrafter"/>
</dbReference>
<keyword evidence="5" id="KW-1185">Reference proteome</keyword>
<keyword evidence="3" id="KW-0812">Transmembrane</keyword>
<accession>A0A3D9H2R1</accession>
<dbReference type="RefSeq" id="WP_115939421.1">
    <property type="nucleotide sequence ID" value="NZ_QRDW01000018.1"/>
</dbReference>
<dbReference type="GO" id="GO:0004713">
    <property type="term" value="F:protein tyrosine kinase activity"/>
    <property type="evidence" value="ECO:0007669"/>
    <property type="project" value="TreeGrafter"/>
</dbReference>
<dbReference type="EMBL" id="QRDW01000018">
    <property type="protein sequence ID" value="RED43789.1"/>
    <property type="molecule type" value="Genomic_DNA"/>
</dbReference>
<feature type="transmembrane region" description="Helical" evidence="3">
    <location>
        <begin position="423"/>
        <end position="446"/>
    </location>
</feature>
<dbReference type="InterPro" id="IPR050445">
    <property type="entry name" value="Bact_polysacc_biosynth/exp"/>
</dbReference>
<protein>
    <submittedName>
        <fullName evidence="4">Polysaccharide chain length determinant protein (PEP-CTERM system associated)</fullName>
    </submittedName>
</protein>
<feature type="coiled-coil region" evidence="1">
    <location>
        <begin position="246"/>
        <end position="358"/>
    </location>
</feature>
<keyword evidence="3" id="KW-1133">Transmembrane helix</keyword>
<evidence type="ECO:0000313" key="5">
    <source>
        <dbReference type="Proteomes" id="UP000256845"/>
    </source>
</evidence>
<comment type="caution">
    <text evidence="4">The sequence shown here is derived from an EMBL/GenBank/DDBJ whole genome shotgun (WGS) entry which is preliminary data.</text>
</comment>
<dbReference type="SUPFAM" id="SSF57997">
    <property type="entry name" value="Tropomyosin"/>
    <property type="match status" value="1"/>
</dbReference>
<dbReference type="Proteomes" id="UP000256845">
    <property type="component" value="Unassembled WGS sequence"/>
</dbReference>
<dbReference type="PANTHER" id="PTHR32309:SF13">
    <property type="entry name" value="FERRIC ENTEROBACTIN TRANSPORT PROTEIN FEPE"/>
    <property type="match status" value="1"/>
</dbReference>
<dbReference type="AlphaFoldDB" id="A0A3D9H2R1"/>
<feature type="region of interest" description="Disordered" evidence="2">
    <location>
        <begin position="480"/>
        <end position="504"/>
    </location>
</feature>